<protein>
    <submittedName>
        <fullName evidence="1">Uncharacterized protein</fullName>
    </submittedName>
</protein>
<name>A0A090IYJ2_9BACI</name>
<dbReference type="EMBL" id="CCRF01000085">
    <property type="protein sequence ID" value="CEE02792.1"/>
    <property type="molecule type" value="Genomic_DNA"/>
</dbReference>
<proteinExistence type="predicted"/>
<reference evidence="1 2" key="1">
    <citation type="submission" date="2014-07" db="EMBL/GenBank/DDBJ databases">
        <authorList>
            <person name="Wibberg Daniel"/>
        </authorList>
    </citation>
    <scope>NUCLEOTIDE SEQUENCE [LARGE SCALE GENOMIC DNA]</scope>
</reference>
<dbReference type="AlphaFoldDB" id="A0A090IYJ2"/>
<sequence length="75" mass="8987">MINPFSGILLLIEHRDVGRMIQLLVVYKKLLIWKRYNIKKYQDYCVAFNFYFLGNPVFYLLPNDFLLNLAQRTGL</sequence>
<gene>
    <name evidence="1" type="ORF">BT1A1_3003</name>
</gene>
<organism evidence="1 2">
    <name type="scientific">Caldibacillus thermoamylovorans</name>
    <dbReference type="NCBI Taxonomy" id="35841"/>
    <lineage>
        <taxon>Bacteria</taxon>
        <taxon>Bacillati</taxon>
        <taxon>Bacillota</taxon>
        <taxon>Bacilli</taxon>
        <taxon>Bacillales</taxon>
        <taxon>Bacillaceae</taxon>
        <taxon>Caldibacillus</taxon>
    </lineage>
</organism>
<keyword evidence="2" id="KW-1185">Reference proteome</keyword>
<accession>A0A090IYJ2</accession>
<dbReference type="Proteomes" id="UP000040576">
    <property type="component" value="Unassembled WGS sequence"/>
</dbReference>
<dbReference type="KEGG" id="bthv:CQJ30_16375"/>
<evidence type="ECO:0000313" key="2">
    <source>
        <dbReference type="Proteomes" id="UP000040576"/>
    </source>
</evidence>
<evidence type="ECO:0000313" key="1">
    <source>
        <dbReference type="EMBL" id="CEE02792.1"/>
    </source>
</evidence>